<dbReference type="EMBL" id="NKXS01001341">
    <property type="protein sequence ID" value="PIN19069.1"/>
    <property type="molecule type" value="Genomic_DNA"/>
</dbReference>
<dbReference type="InterPro" id="IPR005162">
    <property type="entry name" value="Retrotrans_gag_dom"/>
</dbReference>
<protein>
    <recommendedName>
        <fullName evidence="1">Retrotransposon gag domain-containing protein</fullName>
    </recommendedName>
</protein>
<organism evidence="2 3">
    <name type="scientific">Handroanthus impetiginosus</name>
    <dbReference type="NCBI Taxonomy" id="429701"/>
    <lineage>
        <taxon>Eukaryota</taxon>
        <taxon>Viridiplantae</taxon>
        <taxon>Streptophyta</taxon>
        <taxon>Embryophyta</taxon>
        <taxon>Tracheophyta</taxon>
        <taxon>Spermatophyta</taxon>
        <taxon>Magnoliopsida</taxon>
        <taxon>eudicotyledons</taxon>
        <taxon>Gunneridae</taxon>
        <taxon>Pentapetalae</taxon>
        <taxon>asterids</taxon>
        <taxon>lamiids</taxon>
        <taxon>Lamiales</taxon>
        <taxon>Bignoniaceae</taxon>
        <taxon>Crescentiina</taxon>
        <taxon>Tabebuia alliance</taxon>
        <taxon>Handroanthus</taxon>
    </lineage>
</organism>
<gene>
    <name evidence="2" type="ORF">CDL12_08254</name>
</gene>
<evidence type="ECO:0000313" key="2">
    <source>
        <dbReference type="EMBL" id="PIN19069.1"/>
    </source>
</evidence>
<dbReference type="AlphaFoldDB" id="A0A2G9HNG9"/>
<sequence length="350" mass="39833">MAERTQSKELQEALKKQEVLLVEERAQRQAGETHLQNQLDRINQTQDLLAKGQVTMQIAVVEMLKSQTALHGGIQSNSTSFPKVEFPYFDGVDAKGWIRKCNWYFQVISIFPVDQKVPLASVHFQGKAEVWFQNFIGRRALPSWEELVIALMERFDDVIPELIVGEFHKLQQIGSVQDYYEKFDDINGARGVKVPGMKSLPRVPQHSNSNMVRRFSKPLKPPFSTKVESNPLVKRLLIAAEMKARREKNLCYNCDETYTPGHKCKQRHLFMMMTGEEEEMYGEEIVSSEVVREEVMIEEGKVSLNALLGSMGKGVIRVDGIIVGKPIQILIDSGSTHCFIDEKLAETLSF</sequence>
<dbReference type="Pfam" id="PF03732">
    <property type="entry name" value="Retrotrans_gag"/>
    <property type="match status" value="1"/>
</dbReference>
<dbReference type="CDD" id="cd00303">
    <property type="entry name" value="retropepsin_like"/>
    <property type="match status" value="1"/>
</dbReference>
<name>A0A2G9HNG9_9LAMI</name>
<comment type="caution">
    <text evidence="2">The sequence shown here is derived from an EMBL/GenBank/DDBJ whole genome shotgun (WGS) entry which is preliminary data.</text>
</comment>
<evidence type="ECO:0000259" key="1">
    <source>
        <dbReference type="Pfam" id="PF03732"/>
    </source>
</evidence>
<proteinExistence type="predicted"/>
<keyword evidence="3" id="KW-1185">Reference proteome</keyword>
<accession>A0A2G9HNG9</accession>
<evidence type="ECO:0000313" key="3">
    <source>
        <dbReference type="Proteomes" id="UP000231279"/>
    </source>
</evidence>
<reference evidence="3" key="1">
    <citation type="journal article" date="2018" name="Gigascience">
        <title>Genome assembly of the Pink Ipe (Handroanthus impetiginosus, Bignoniaceae), a highly valued, ecologically keystone Neotropical timber forest tree.</title>
        <authorList>
            <person name="Silva-Junior O.B."/>
            <person name="Grattapaglia D."/>
            <person name="Novaes E."/>
            <person name="Collevatti R.G."/>
        </authorList>
    </citation>
    <scope>NUCLEOTIDE SEQUENCE [LARGE SCALE GENOMIC DNA]</scope>
    <source>
        <strain evidence="3">cv. UFG-1</strain>
    </source>
</reference>
<dbReference type="Proteomes" id="UP000231279">
    <property type="component" value="Unassembled WGS sequence"/>
</dbReference>
<dbReference type="OrthoDB" id="1745472at2759"/>
<feature type="domain" description="Retrotransposon gag" evidence="1">
    <location>
        <begin position="119"/>
        <end position="186"/>
    </location>
</feature>